<reference evidence="7" key="1">
    <citation type="submission" date="2022-06" db="EMBL/GenBank/DDBJ databases">
        <authorList>
            <consortium name="SYNGENTA / RWTH Aachen University"/>
        </authorList>
    </citation>
    <scope>NUCLEOTIDE SEQUENCE</scope>
</reference>
<feature type="compositionally biased region" description="Basic residues" evidence="4">
    <location>
        <begin position="356"/>
        <end position="365"/>
    </location>
</feature>
<feature type="domain" description="Rad21/Rec8-like protein N-terminal" evidence="6">
    <location>
        <begin position="1"/>
        <end position="89"/>
    </location>
</feature>
<dbReference type="InterPro" id="IPR039781">
    <property type="entry name" value="Rad21/Rec8-like"/>
</dbReference>
<evidence type="ECO:0000313" key="8">
    <source>
        <dbReference type="Proteomes" id="UP001153365"/>
    </source>
</evidence>
<feature type="compositionally biased region" description="Basic and acidic residues" evidence="4">
    <location>
        <begin position="543"/>
        <end position="564"/>
    </location>
</feature>
<comment type="similarity">
    <text evidence="2">Belongs to the rad21 family.</text>
</comment>
<gene>
    <name evidence="7" type="ORF">PPACK8108_LOCUS9399</name>
</gene>
<dbReference type="AlphaFoldDB" id="A0AAV0AX35"/>
<dbReference type="InterPro" id="IPR006909">
    <property type="entry name" value="Rad21/Rec8_C_eu"/>
</dbReference>
<dbReference type="InterPro" id="IPR006910">
    <property type="entry name" value="Rad21_Rec8_N"/>
</dbReference>
<evidence type="ECO:0000313" key="7">
    <source>
        <dbReference type="EMBL" id="CAH7674487.1"/>
    </source>
</evidence>
<dbReference type="EMBL" id="CALTRL010002027">
    <property type="protein sequence ID" value="CAH7674487.1"/>
    <property type="molecule type" value="Genomic_DNA"/>
</dbReference>
<keyword evidence="8" id="KW-1185">Reference proteome</keyword>
<dbReference type="SUPFAM" id="SSF46785">
    <property type="entry name" value="Winged helix' DNA-binding domain"/>
    <property type="match status" value="1"/>
</dbReference>
<evidence type="ECO:0000256" key="1">
    <source>
        <dbReference type="ARBA" id="ARBA00004123"/>
    </source>
</evidence>
<feature type="compositionally biased region" description="Basic and acidic residues" evidence="4">
    <location>
        <begin position="587"/>
        <end position="596"/>
    </location>
</feature>
<comment type="subcellular location">
    <subcellularLocation>
        <location evidence="1">Nucleus</location>
    </subcellularLocation>
</comment>
<dbReference type="GO" id="GO:1990414">
    <property type="term" value="P:replication-born double-strand break repair via sister chromatid exchange"/>
    <property type="evidence" value="ECO:0007669"/>
    <property type="project" value="TreeGrafter"/>
</dbReference>
<comment type="caution">
    <text evidence="7">The sequence shown here is derived from an EMBL/GenBank/DDBJ whole genome shotgun (WGS) entry which is preliminary data.</text>
</comment>
<evidence type="ECO:0000259" key="5">
    <source>
        <dbReference type="Pfam" id="PF04824"/>
    </source>
</evidence>
<dbReference type="GO" id="GO:0030892">
    <property type="term" value="C:mitotic cohesin complex"/>
    <property type="evidence" value="ECO:0007669"/>
    <property type="project" value="TreeGrafter"/>
</dbReference>
<evidence type="ECO:0000259" key="6">
    <source>
        <dbReference type="Pfam" id="PF04825"/>
    </source>
</evidence>
<protein>
    <submittedName>
        <fullName evidence="7">Rec8 like protein-domain-containing protein</fullName>
    </submittedName>
</protein>
<dbReference type="Pfam" id="PF04825">
    <property type="entry name" value="Rad21_Rec8_N"/>
    <property type="match status" value="1"/>
</dbReference>
<dbReference type="Proteomes" id="UP001153365">
    <property type="component" value="Unassembled WGS sequence"/>
</dbReference>
<dbReference type="PANTHER" id="PTHR12585">
    <property type="entry name" value="SCC1 / RAD21 FAMILY MEMBER"/>
    <property type="match status" value="1"/>
</dbReference>
<dbReference type="InterPro" id="IPR023093">
    <property type="entry name" value="ScpA-like_C"/>
</dbReference>
<dbReference type="Pfam" id="PF04824">
    <property type="entry name" value="Rad21_Rec8"/>
    <property type="match status" value="1"/>
</dbReference>
<feature type="domain" description="Rad21/Rec8-like protein C-terminal eukaryotic" evidence="5">
    <location>
        <begin position="648"/>
        <end position="692"/>
    </location>
</feature>
<feature type="compositionally biased region" description="Acidic residues" evidence="4">
    <location>
        <begin position="476"/>
        <end position="489"/>
    </location>
</feature>
<accession>A0AAV0AX35</accession>
<dbReference type="GO" id="GO:0003682">
    <property type="term" value="F:chromatin binding"/>
    <property type="evidence" value="ECO:0007669"/>
    <property type="project" value="TreeGrafter"/>
</dbReference>
<dbReference type="InterPro" id="IPR036390">
    <property type="entry name" value="WH_DNA-bd_sf"/>
</dbReference>
<name>A0AAV0AX35_PHAPC</name>
<feature type="region of interest" description="Disordered" evidence="4">
    <location>
        <begin position="343"/>
        <end position="365"/>
    </location>
</feature>
<dbReference type="Gene3D" id="1.10.10.580">
    <property type="entry name" value="Structural maintenance of chromosome 1. Chain E"/>
    <property type="match status" value="1"/>
</dbReference>
<feature type="region of interest" description="Disordered" evidence="4">
    <location>
        <begin position="457"/>
        <end position="513"/>
    </location>
</feature>
<dbReference type="PANTHER" id="PTHR12585:SF69">
    <property type="entry name" value="FI11703P"/>
    <property type="match status" value="1"/>
</dbReference>
<feature type="compositionally biased region" description="Polar residues" evidence="4">
    <location>
        <begin position="601"/>
        <end position="610"/>
    </location>
</feature>
<sequence length="705" mass="78389">MFFSTEMLSKRGPLAKVWLAAHVERKVSKAQTLQTSIPGTVTVILEPTSTSVSTPPLALRLSGQLLLGIARIYSKQTKYLLEDCNEAWNSNPIEDQINGVDDHLMLQNINNPGANRDAINLKTTVNRNLFEFELKFDGALGFGFDDHWDSLDDQPYRGSTPSQMGIPGSSRSRIDADIGDITLAEPHSMLGINNHSDLGLDDLMEEEVGLLGDGLGFDLGLDLEDLDEPRQPRRRRENRGAEDQFGYNMEGDETMEVEIGRDAPGTVDRRSARDSIAPDLSAAGMDTSLDKTFESNNRDGDISLGVENENIDFEKSGVGQNFFPENFGDQNLDLGLDVGLNDENMAGPDEQQPARNYHKGQPPKKRLRHQLVDLVTELDPADHPSSSLAPNSELAATASSRSRFLPEDRYQLEYYRLSLDPSHHELLPKLLEVDGRNWLMAAPIGVCKELQDLFRFPTDGKPTSLTSGSKKRAREDDDQIEEEEAEDVPSEQGRRAQSIVPDADETFSRMGGGADNTFDLGGGVGEDSGMFGGGEDFRFEAQVEREDHQPTEDEGRVERDEIRTGNELNKVPSPPLEQRLPKRAPRAKGETSKLDIFDEPGNTQPSQNNEAETERNETGVTKWSKNTVKALTVLRDELDDEDDVFGFKDVSQKATRKASSNFFFELLVLATRDCLKVEQTESYGEISVKGRSRLWEVIDQEGLKV</sequence>
<proteinExistence type="inferred from homology"/>
<organism evidence="7 8">
    <name type="scientific">Phakopsora pachyrhizi</name>
    <name type="common">Asian soybean rust disease fungus</name>
    <dbReference type="NCBI Taxonomy" id="170000"/>
    <lineage>
        <taxon>Eukaryota</taxon>
        <taxon>Fungi</taxon>
        <taxon>Dikarya</taxon>
        <taxon>Basidiomycota</taxon>
        <taxon>Pucciniomycotina</taxon>
        <taxon>Pucciniomycetes</taxon>
        <taxon>Pucciniales</taxon>
        <taxon>Phakopsoraceae</taxon>
        <taxon>Phakopsora</taxon>
    </lineage>
</organism>
<feature type="region of interest" description="Disordered" evidence="4">
    <location>
        <begin position="543"/>
        <end position="620"/>
    </location>
</feature>
<evidence type="ECO:0000256" key="3">
    <source>
        <dbReference type="ARBA" id="ARBA00023242"/>
    </source>
</evidence>
<dbReference type="GO" id="GO:0005634">
    <property type="term" value="C:nucleus"/>
    <property type="evidence" value="ECO:0007669"/>
    <property type="project" value="UniProtKB-SubCell"/>
</dbReference>
<dbReference type="GO" id="GO:0007064">
    <property type="term" value="P:mitotic sister chromatid cohesion"/>
    <property type="evidence" value="ECO:0007669"/>
    <property type="project" value="TreeGrafter"/>
</dbReference>
<keyword evidence="3" id="KW-0539">Nucleus</keyword>
<feature type="region of interest" description="Disordered" evidence="4">
    <location>
        <begin position="379"/>
        <end position="402"/>
    </location>
</feature>
<evidence type="ECO:0000256" key="2">
    <source>
        <dbReference type="ARBA" id="ARBA00009870"/>
    </source>
</evidence>
<evidence type="ECO:0000256" key="4">
    <source>
        <dbReference type="SAM" id="MobiDB-lite"/>
    </source>
</evidence>